<dbReference type="Pfam" id="PF01636">
    <property type="entry name" value="APH"/>
    <property type="match status" value="1"/>
</dbReference>
<protein>
    <recommendedName>
        <fullName evidence="2">Aminoglycoside phosphotransferase domain-containing protein</fullName>
    </recommendedName>
</protein>
<dbReference type="InterPro" id="IPR002575">
    <property type="entry name" value="Aminoglycoside_PTrfase"/>
</dbReference>
<comment type="similarity">
    <text evidence="1">Belongs to the pseudomonas-type ThrB family.</text>
</comment>
<proteinExistence type="inferred from homology"/>
<dbReference type="Gene3D" id="3.30.200.20">
    <property type="entry name" value="Phosphorylase Kinase, domain 1"/>
    <property type="match status" value="1"/>
</dbReference>
<dbReference type="GO" id="GO:0009088">
    <property type="term" value="P:threonine biosynthetic process"/>
    <property type="evidence" value="ECO:0007669"/>
    <property type="project" value="TreeGrafter"/>
</dbReference>
<dbReference type="PANTHER" id="PTHR21064:SF6">
    <property type="entry name" value="AMINOGLYCOSIDE PHOSPHOTRANSFERASE DOMAIN-CONTAINING PROTEIN"/>
    <property type="match status" value="1"/>
</dbReference>
<feature type="domain" description="Aminoglycoside phosphotransferase" evidence="2">
    <location>
        <begin position="11"/>
        <end position="245"/>
    </location>
</feature>
<dbReference type="OrthoDB" id="241498at2"/>
<evidence type="ECO:0000256" key="1">
    <source>
        <dbReference type="ARBA" id="ARBA00038240"/>
    </source>
</evidence>
<name>A0A3M9N466_9BACT</name>
<sequence length="303" mass="34870">MQCQFLTRNVNDTYLVTAAGQRFILRIYRASHRTYSQIEAEVELLLALKAAEVWASHPVADASGKIIQALPAAEGTRHAVLFTYAPGKSVSVLNEKQLRLLGQQMARFHNVSSTLELRGTRWNFDLDTTLTQPLEALNPYFSDSPDEYAWLQEASQQVRQRLAQLNTASFSTGYCHFDFLPKNFHFVGEEQLTFFDFDFMGRGWLVNDLMTFWQQLCLDAHFGRMTPEAAHQSFATVVAAYREHRPLSEEELAAVPFLGLGFWVFYLGFYTTHDQFYPLLQNPMLSMRMSLIKQVLEKQWDLT</sequence>
<comment type="caution">
    <text evidence="3">The sequence shown here is derived from an EMBL/GenBank/DDBJ whole genome shotgun (WGS) entry which is preliminary data.</text>
</comment>
<dbReference type="SUPFAM" id="SSF56112">
    <property type="entry name" value="Protein kinase-like (PK-like)"/>
    <property type="match status" value="1"/>
</dbReference>
<dbReference type="InterPro" id="IPR050249">
    <property type="entry name" value="Pseudomonas-type_ThrB"/>
</dbReference>
<evidence type="ECO:0000313" key="4">
    <source>
        <dbReference type="Proteomes" id="UP000271010"/>
    </source>
</evidence>
<reference evidence="3 4" key="1">
    <citation type="submission" date="2018-11" db="EMBL/GenBank/DDBJ databases">
        <title>Rufibacter latericius sp. nov., isolated from water in Baiyang Lake.</title>
        <authorList>
            <person name="Yang Y."/>
        </authorList>
    </citation>
    <scope>NUCLEOTIDE SEQUENCE [LARGE SCALE GENOMIC DNA]</scope>
    <source>
        <strain evidence="3 4">MCC P1</strain>
    </source>
</reference>
<dbReference type="InterPro" id="IPR011009">
    <property type="entry name" value="Kinase-like_dom_sf"/>
</dbReference>
<gene>
    <name evidence="3" type="ORF">EFA69_05755</name>
</gene>
<dbReference type="Proteomes" id="UP000271010">
    <property type="component" value="Unassembled WGS sequence"/>
</dbReference>
<accession>A0A3M9N466</accession>
<dbReference type="GO" id="GO:0004413">
    <property type="term" value="F:homoserine kinase activity"/>
    <property type="evidence" value="ECO:0007669"/>
    <property type="project" value="TreeGrafter"/>
</dbReference>
<keyword evidence="4" id="KW-1185">Reference proteome</keyword>
<dbReference type="AlphaFoldDB" id="A0A3M9N466"/>
<evidence type="ECO:0000313" key="3">
    <source>
        <dbReference type="EMBL" id="RNI32003.1"/>
    </source>
</evidence>
<organism evidence="3 4">
    <name type="scientific">Rufibacter immobilis</name>
    <dbReference type="NCBI Taxonomy" id="1348778"/>
    <lineage>
        <taxon>Bacteria</taxon>
        <taxon>Pseudomonadati</taxon>
        <taxon>Bacteroidota</taxon>
        <taxon>Cytophagia</taxon>
        <taxon>Cytophagales</taxon>
        <taxon>Hymenobacteraceae</taxon>
        <taxon>Rufibacter</taxon>
    </lineage>
</organism>
<dbReference type="Gene3D" id="3.90.1200.10">
    <property type="match status" value="1"/>
</dbReference>
<dbReference type="EMBL" id="RJJE01000003">
    <property type="protein sequence ID" value="RNI32003.1"/>
    <property type="molecule type" value="Genomic_DNA"/>
</dbReference>
<dbReference type="PANTHER" id="PTHR21064">
    <property type="entry name" value="AMINOGLYCOSIDE PHOSPHOTRANSFERASE DOMAIN-CONTAINING PROTEIN-RELATED"/>
    <property type="match status" value="1"/>
</dbReference>
<evidence type="ECO:0000259" key="2">
    <source>
        <dbReference type="Pfam" id="PF01636"/>
    </source>
</evidence>